<dbReference type="EnsemblPlants" id="ONIVA08G17710.1">
    <property type="protein sequence ID" value="ONIVA08G17710.1"/>
    <property type="gene ID" value="ONIVA08G17710"/>
</dbReference>
<name>A0A0E0ICI9_ORYNI</name>
<dbReference type="HOGENOM" id="CLU_2642311_0_0_1"/>
<dbReference type="OMA" id="MPRCDNS"/>
<keyword evidence="1" id="KW-1133">Transmembrane helix</keyword>
<evidence type="ECO:0000313" key="3">
    <source>
        <dbReference type="Proteomes" id="UP000006591"/>
    </source>
</evidence>
<dbReference type="Proteomes" id="UP000006591">
    <property type="component" value="Chromosome 8"/>
</dbReference>
<proteinExistence type="predicted"/>
<sequence length="77" mass="7724">MDLPVLDVLPVAGAAAAQLALDGGVSASCPPHRSAFPLPRTASGVGVGVVLLVVVVARMRMPRCDNSALVLRCACGS</sequence>
<accession>A0A0E0ICI9</accession>
<dbReference type="AlphaFoldDB" id="A0A0E0ICI9"/>
<evidence type="ECO:0000313" key="2">
    <source>
        <dbReference type="EnsemblPlants" id="ONIVA08G17710.1"/>
    </source>
</evidence>
<evidence type="ECO:0000256" key="1">
    <source>
        <dbReference type="SAM" id="Phobius"/>
    </source>
</evidence>
<keyword evidence="1" id="KW-0472">Membrane</keyword>
<reference evidence="2" key="2">
    <citation type="submission" date="2018-04" db="EMBL/GenBank/DDBJ databases">
        <title>OnivRS2 (Oryza nivara Reference Sequence Version 2).</title>
        <authorList>
            <person name="Zhang J."/>
            <person name="Kudrna D."/>
            <person name="Lee S."/>
            <person name="Talag J."/>
            <person name="Rajasekar S."/>
            <person name="Welchert J."/>
            <person name="Hsing Y.-I."/>
            <person name="Wing R.A."/>
        </authorList>
    </citation>
    <scope>NUCLEOTIDE SEQUENCE [LARGE SCALE GENOMIC DNA]</scope>
    <source>
        <strain evidence="2">SL10</strain>
    </source>
</reference>
<protein>
    <submittedName>
        <fullName evidence="2">Uncharacterized protein</fullName>
    </submittedName>
</protein>
<keyword evidence="3" id="KW-1185">Reference proteome</keyword>
<keyword evidence="1" id="KW-0812">Transmembrane</keyword>
<feature type="transmembrane region" description="Helical" evidence="1">
    <location>
        <begin position="37"/>
        <end position="57"/>
    </location>
</feature>
<dbReference type="Gramene" id="ONIVA08G17710.1">
    <property type="protein sequence ID" value="ONIVA08G17710.1"/>
    <property type="gene ID" value="ONIVA08G17710"/>
</dbReference>
<organism evidence="2">
    <name type="scientific">Oryza nivara</name>
    <name type="common">Indian wild rice</name>
    <name type="synonym">Oryza sativa f. spontanea</name>
    <dbReference type="NCBI Taxonomy" id="4536"/>
    <lineage>
        <taxon>Eukaryota</taxon>
        <taxon>Viridiplantae</taxon>
        <taxon>Streptophyta</taxon>
        <taxon>Embryophyta</taxon>
        <taxon>Tracheophyta</taxon>
        <taxon>Spermatophyta</taxon>
        <taxon>Magnoliopsida</taxon>
        <taxon>Liliopsida</taxon>
        <taxon>Poales</taxon>
        <taxon>Poaceae</taxon>
        <taxon>BOP clade</taxon>
        <taxon>Oryzoideae</taxon>
        <taxon>Oryzeae</taxon>
        <taxon>Oryzinae</taxon>
        <taxon>Oryza</taxon>
    </lineage>
</organism>
<reference evidence="2" key="1">
    <citation type="submission" date="2015-04" db="UniProtKB">
        <authorList>
            <consortium name="EnsemblPlants"/>
        </authorList>
    </citation>
    <scope>IDENTIFICATION</scope>
    <source>
        <strain evidence="2">SL10</strain>
    </source>
</reference>